<dbReference type="SUPFAM" id="SSF51430">
    <property type="entry name" value="NAD(P)-linked oxidoreductase"/>
    <property type="match status" value="1"/>
</dbReference>
<reference evidence="4" key="1">
    <citation type="journal article" date="2019" name="Int. J. Syst. Evol. Microbiol.">
        <title>The Global Catalogue of Microorganisms (GCM) 10K type strain sequencing project: providing services to taxonomists for standard genome sequencing and annotation.</title>
        <authorList>
            <consortium name="The Broad Institute Genomics Platform"/>
            <consortium name="The Broad Institute Genome Sequencing Center for Infectious Disease"/>
            <person name="Wu L."/>
            <person name="Ma J."/>
        </authorList>
    </citation>
    <scope>NUCLEOTIDE SEQUENCE [LARGE SCALE GENOMIC DNA]</scope>
    <source>
        <strain evidence="4">CGMCC 1.3685</strain>
    </source>
</reference>
<dbReference type="RefSeq" id="WP_188683818.1">
    <property type="nucleotide sequence ID" value="NZ_BMKX01000001.1"/>
</dbReference>
<dbReference type="Proteomes" id="UP000606115">
    <property type="component" value="Unassembled WGS sequence"/>
</dbReference>
<dbReference type="PANTHER" id="PTHR43625:SF40">
    <property type="entry name" value="ALDO-KETO REDUCTASE YAKC [NADP(+)]"/>
    <property type="match status" value="1"/>
</dbReference>
<name>A0ABQ2DCU6_9MICC</name>
<keyword evidence="1" id="KW-0560">Oxidoreductase</keyword>
<gene>
    <name evidence="3" type="ORF">GCM10007173_07450</name>
</gene>
<dbReference type="Gene3D" id="3.20.20.100">
    <property type="entry name" value="NADP-dependent oxidoreductase domain"/>
    <property type="match status" value="1"/>
</dbReference>
<protein>
    <submittedName>
        <fullName evidence="3">Oxidoreductase</fullName>
    </submittedName>
</protein>
<dbReference type="InterPro" id="IPR036812">
    <property type="entry name" value="NAD(P)_OxRdtase_dom_sf"/>
</dbReference>
<evidence type="ECO:0000313" key="4">
    <source>
        <dbReference type="Proteomes" id="UP000606115"/>
    </source>
</evidence>
<evidence type="ECO:0000256" key="1">
    <source>
        <dbReference type="ARBA" id="ARBA00023002"/>
    </source>
</evidence>
<comment type="caution">
    <text evidence="3">The sequence shown here is derived from an EMBL/GenBank/DDBJ whole genome shotgun (WGS) entry which is preliminary data.</text>
</comment>
<feature type="domain" description="NADP-dependent oxidoreductase" evidence="2">
    <location>
        <begin position="23"/>
        <end position="317"/>
    </location>
</feature>
<sequence length="344" mass="37975">MTQDQRTLSSINLGQGLQVSEQGLGCMSVSGVYGSADDAESVRMVNHALDIGVTFLDTANIYGAGHSETLLSQVLKTRRDEVTLATKAGIVRPKNPGDPRANGDPAFIKKCLDESLQRLGVDEVDLYYYHRVDSRVPIEETVGAYAELIQAGKIKHIGLSEVTTYELERAHQVHPITAIQMEYSLFSRDIEKWLLPTASQLGVGVVPYASLGRGFFNGAAESLEQLPRDDIRHNFPRFATENIGPNLTLRNEIFTIARNEKITPGQLALAWVYEQGRKFNVAMAPIPGTRYTSHVDENVTAISLKLSTQALRDLDALAGRVAGERQKDIYSVSKGREEQQMSTR</sequence>
<dbReference type="InterPro" id="IPR023210">
    <property type="entry name" value="NADP_OxRdtase_dom"/>
</dbReference>
<organism evidence="3 4">
    <name type="scientific">Glutamicibacter ardleyensis</name>
    <dbReference type="NCBI Taxonomy" id="225894"/>
    <lineage>
        <taxon>Bacteria</taxon>
        <taxon>Bacillati</taxon>
        <taxon>Actinomycetota</taxon>
        <taxon>Actinomycetes</taxon>
        <taxon>Micrococcales</taxon>
        <taxon>Micrococcaceae</taxon>
        <taxon>Glutamicibacter</taxon>
    </lineage>
</organism>
<keyword evidence="4" id="KW-1185">Reference proteome</keyword>
<dbReference type="EMBL" id="BMKX01000001">
    <property type="protein sequence ID" value="GGJ51400.1"/>
    <property type="molecule type" value="Genomic_DNA"/>
</dbReference>
<evidence type="ECO:0000313" key="3">
    <source>
        <dbReference type="EMBL" id="GGJ51400.1"/>
    </source>
</evidence>
<dbReference type="GeneID" id="303303137"/>
<accession>A0ABQ2DCU6</accession>
<dbReference type="InterPro" id="IPR050791">
    <property type="entry name" value="Aldo-Keto_reductase"/>
</dbReference>
<proteinExistence type="predicted"/>
<evidence type="ECO:0000259" key="2">
    <source>
        <dbReference type="Pfam" id="PF00248"/>
    </source>
</evidence>
<dbReference type="Pfam" id="PF00248">
    <property type="entry name" value="Aldo_ket_red"/>
    <property type="match status" value="1"/>
</dbReference>
<dbReference type="PANTHER" id="PTHR43625">
    <property type="entry name" value="AFLATOXIN B1 ALDEHYDE REDUCTASE"/>
    <property type="match status" value="1"/>
</dbReference>